<evidence type="ECO:0008006" key="4">
    <source>
        <dbReference type="Google" id="ProtNLM"/>
    </source>
</evidence>
<keyword evidence="1" id="KW-0812">Transmembrane</keyword>
<evidence type="ECO:0000256" key="1">
    <source>
        <dbReference type="SAM" id="Phobius"/>
    </source>
</evidence>
<name>A0ABX8BH91_9ACTN</name>
<feature type="transmembrane region" description="Helical" evidence="1">
    <location>
        <begin position="12"/>
        <end position="32"/>
    </location>
</feature>
<keyword evidence="3" id="KW-1185">Reference proteome</keyword>
<evidence type="ECO:0000313" key="2">
    <source>
        <dbReference type="EMBL" id="QUX21586.1"/>
    </source>
</evidence>
<keyword evidence="1" id="KW-1133">Transmembrane helix</keyword>
<protein>
    <recommendedName>
        <fullName evidence="4">Flp pilus assembly protein RcpC/CpaB domain-containing protein</fullName>
    </recommendedName>
</protein>
<evidence type="ECO:0000313" key="3">
    <source>
        <dbReference type="Proteomes" id="UP000676079"/>
    </source>
</evidence>
<organism evidence="2 3">
    <name type="scientific">Nocardiopsis changdeensis</name>
    <dbReference type="NCBI Taxonomy" id="2831969"/>
    <lineage>
        <taxon>Bacteria</taxon>
        <taxon>Bacillati</taxon>
        <taxon>Actinomycetota</taxon>
        <taxon>Actinomycetes</taxon>
        <taxon>Streptosporangiales</taxon>
        <taxon>Nocardiopsidaceae</taxon>
        <taxon>Nocardiopsis</taxon>
    </lineage>
</organism>
<sequence length="171" mass="17383">MTRGRRRGHPALWGIAGVSAAGALTAALVVLLDGDGTGPAVDRRRTLAEEIACADVIVEGEVSAVEAVTEPRGEGPRAAEEPLVEVTIAVREWVKPASGGETARVTVPDPAYADPLEALAVGTDVFVTVPRSAGAPAGIHQGADVPAAREEVEGELARAGEAACPPEWGGP</sequence>
<keyword evidence="1" id="KW-0472">Membrane</keyword>
<proteinExistence type="predicted"/>
<accession>A0ABX8BH91</accession>
<dbReference type="RefSeq" id="WP_220562810.1">
    <property type="nucleotide sequence ID" value="NZ_CP074133.1"/>
</dbReference>
<gene>
    <name evidence="2" type="ORF">KGD84_24785</name>
</gene>
<reference evidence="2 3" key="1">
    <citation type="submission" date="2021-05" db="EMBL/GenBank/DDBJ databases">
        <title>Direct Submission.</title>
        <authorList>
            <person name="Li K."/>
            <person name="Gao J."/>
        </authorList>
    </citation>
    <scope>NUCLEOTIDE SEQUENCE [LARGE SCALE GENOMIC DNA]</scope>
    <source>
        <strain evidence="2 3">Mg02</strain>
    </source>
</reference>
<dbReference type="EMBL" id="CP074133">
    <property type="protein sequence ID" value="QUX21586.1"/>
    <property type="molecule type" value="Genomic_DNA"/>
</dbReference>
<dbReference type="Proteomes" id="UP000676079">
    <property type="component" value="Chromosome"/>
</dbReference>